<evidence type="ECO:0000256" key="2">
    <source>
        <dbReference type="ARBA" id="ARBA00023315"/>
    </source>
</evidence>
<keyword evidence="1" id="KW-0808">Transferase</keyword>
<reference evidence="4 6" key="2">
    <citation type="submission" date="2015-12" db="EMBL/GenBank/DDBJ databases">
        <authorList>
            <person name="Lauer A."/>
            <person name="Humrighouse B."/>
            <person name="Loparev V."/>
            <person name="Shewmaker P.L."/>
            <person name="Whitney A.M."/>
            <person name="McLaughlin R.W."/>
        </authorList>
    </citation>
    <scope>NUCLEOTIDE SEQUENCE [LARGE SCALE GENOMIC DNA]</scope>
    <source>
        <strain evidence="4 6">LMG 23085</strain>
    </source>
</reference>
<organism evidence="5 7">
    <name type="scientific">Enterococcus silesiacus</name>
    <dbReference type="NCBI Taxonomy" id="332949"/>
    <lineage>
        <taxon>Bacteria</taxon>
        <taxon>Bacillati</taxon>
        <taxon>Bacillota</taxon>
        <taxon>Bacilli</taxon>
        <taxon>Lactobacillales</taxon>
        <taxon>Enterococcaceae</taxon>
        <taxon>Enterococcus</taxon>
    </lineage>
</organism>
<evidence type="ECO:0000313" key="7">
    <source>
        <dbReference type="Proteomes" id="UP000183039"/>
    </source>
</evidence>
<evidence type="ECO:0000256" key="1">
    <source>
        <dbReference type="ARBA" id="ARBA00022679"/>
    </source>
</evidence>
<sequence>MDKEIVIRPLEEKDFPALLEIENSIWTNENSPVLHYYHSVDEYKERVDGRNIFVAVVDASVLGFIDIHHPTPLRSHTKQWMFSIGVHPASQSLGIGHQLLAYVKKTASKKGIHKISLRVLGSNTKAIQFYRKNGFIQEALFKDEFFINGMFCDDYQFAYFTS</sequence>
<reference evidence="5 7" key="1">
    <citation type="submission" date="2014-12" db="EMBL/GenBank/DDBJ databases">
        <title>Draft genome sequences of 29 type strains of Enterococci.</title>
        <authorList>
            <person name="Zhong Z."/>
            <person name="Sun Z."/>
            <person name="Liu W."/>
            <person name="Zhang W."/>
            <person name="Zhang H."/>
        </authorList>
    </citation>
    <scope>NUCLEOTIDE SEQUENCE [LARGE SCALE GENOMIC DNA]</scope>
    <source>
        <strain evidence="5 7">DSM 22801</strain>
    </source>
</reference>
<dbReference type="Gene3D" id="3.40.630.30">
    <property type="match status" value="1"/>
</dbReference>
<keyword evidence="6" id="KW-1185">Reference proteome</keyword>
<dbReference type="PROSITE" id="PS51186">
    <property type="entry name" value="GNAT"/>
    <property type="match status" value="1"/>
</dbReference>
<dbReference type="AlphaFoldDB" id="A0A0S3KC91"/>
<dbReference type="InterPro" id="IPR000182">
    <property type="entry name" value="GNAT_dom"/>
</dbReference>
<evidence type="ECO:0000313" key="5">
    <source>
        <dbReference type="EMBL" id="OJG90444.1"/>
    </source>
</evidence>
<name>A0A0S3KC91_9ENTE</name>
<dbReference type="Proteomes" id="UP000065511">
    <property type="component" value="Chromosome"/>
</dbReference>
<dbReference type="PANTHER" id="PTHR43072">
    <property type="entry name" value="N-ACETYLTRANSFERASE"/>
    <property type="match status" value="1"/>
</dbReference>
<dbReference type="GO" id="GO:0016747">
    <property type="term" value="F:acyltransferase activity, transferring groups other than amino-acyl groups"/>
    <property type="evidence" value="ECO:0007669"/>
    <property type="project" value="InterPro"/>
</dbReference>
<dbReference type="CDD" id="cd04301">
    <property type="entry name" value="NAT_SF"/>
    <property type="match status" value="1"/>
</dbReference>
<evidence type="ECO:0000259" key="3">
    <source>
        <dbReference type="PROSITE" id="PS51186"/>
    </source>
</evidence>
<dbReference type="OrthoDB" id="9802340at2"/>
<dbReference type="SUPFAM" id="SSF55729">
    <property type="entry name" value="Acyl-CoA N-acyltransferases (Nat)"/>
    <property type="match status" value="1"/>
</dbReference>
<evidence type="ECO:0000313" key="6">
    <source>
        <dbReference type="Proteomes" id="UP000065511"/>
    </source>
</evidence>
<dbReference type="Pfam" id="PF00583">
    <property type="entry name" value="Acetyltransf_1"/>
    <property type="match status" value="1"/>
</dbReference>
<dbReference type="PANTHER" id="PTHR43072:SF23">
    <property type="entry name" value="UPF0039 PROTEIN C11D3.02C"/>
    <property type="match status" value="1"/>
</dbReference>
<dbReference type="EMBL" id="JXLC01000019">
    <property type="protein sequence ID" value="OJG90444.1"/>
    <property type="molecule type" value="Genomic_DNA"/>
</dbReference>
<keyword evidence="2" id="KW-0012">Acyltransferase</keyword>
<dbReference type="Proteomes" id="UP000183039">
    <property type="component" value="Unassembled WGS sequence"/>
</dbReference>
<dbReference type="KEGG" id="ess:ATZ33_11260"/>
<feature type="domain" description="N-acetyltransferase" evidence="3">
    <location>
        <begin position="5"/>
        <end position="153"/>
    </location>
</feature>
<protein>
    <submittedName>
        <fullName evidence="4">Acetyltransferase</fullName>
    </submittedName>
</protein>
<gene>
    <name evidence="4" type="ORF">ATZ33_11260</name>
    <name evidence="5" type="ORF">RV15_GL001135</name>
</gene>
<evidence type="ECO:0000313" key="4">
    <source>
        <dbReference type="EMBL" id="ALS01936.1"/>
    </source>
</evidence>
<dbReference type="RefSeq" id="WP_071878412.1">
    <property type="nucleotide sequence ID" value="NZ_JXLC01000019.1"/>
</dbReference>
<dbReference type="EMBL" id="CP013614">
    <property type="protein sequence ID" value="ALS01936.1"/>
    <property type="molecule type" value="Genomic_DNA"/>
</dbReference>
<proteinExistence type="predicted"/>
<dbReference type="InterPro" id="IPR016181">
    <property type="entry name" value="Acyl_CoA_acyltransferase"/>
</dbReference>
<accession>A0A0S3KC91</accession>